<dbReference type="PROSITE" id="PS00893">
    <property type="entry name" value="NUDIX_BOX"/>
    <property type="match status" value="1"/>
</dbReference>
<dbReference type="PROSITE" id="PS51462">
    <property type="entry name" value="NUDIX"/>
    <property type="match status" value="1"/>
</dbReference>
<dbReference type="Pfam" id="PF00293">
    <property type="entry name" value="NUDIX"/>
    <property type="match status" value="1"/>
</dbReference>
<sequence>MSLGVTTSQRLIRLAAYGVVEVDGRVLLARAGARSDIPGTWSLPGGGVDHGEHPEAAVVREVREETGLVGRVVGPPTILSDVIDIRDRGILLHSVRLCYPLVVEDGPLRAELDGSTDHAAWVPREDVAALPTLPFVPRALGLPGPDLRPVAVIAGGRIVVGDDAPRDTLSGG</sequence>
<dbReference type="Proteomes" id="UP000321386">
    <property type="component" value="Unassembled WGS sequence"/>
</dbReference>
<dbReference type="InterPro" id="IPR015797">
    <property type="entry name" value="NUDIX_hydrolase-like_dom_sf"/>
</dbReference>
<comment type="similarity">
    <text evidence="2 4">Belongs to the Nudix hydrolase family.</text>
</comment>
<evidence type="ECO:0000313" key="7">
    <source>
        <dbReference type="Proteomes" id="UP000321386"/>
    </source>
</evidence>
<keyword evidence="3 4" id="KW-0378">Hydrolase</keyword>
<dbReference type="PANTHER" id="PTHR43046:SF14">
    <property type="entry name" value="MUTT_NUDIX FAMILY PROTEIN"/>
    <property type="match status" value="1"/>
</dbReference>
<feature type="domain" description="Nudix hydrolase" evidence="5">
    <location>
        <begin position="11"/>
        <end position="146"/>
    </location>
</feature>
<evidence type="ECO:0000259" key="5">
    <source>
        <dbReference type="PROSITE" id="PS51462"/>
    </source>
</evidence>
<dbReference type="GO" id="GO:0016787">
    <property type="term" value="F:hydrolase activity"/>
    <property type="evidence" value="ECO:0007669"/>
    <property type="project" value="UniProtKB-KW"/>
</dbReference>
<dbReference type="EMBL" id="BJUA01000001">
    <property type="protein sequence ID" value="GEK16364.1"/>
    <property type="molecule type" value="Genomic_DNA"/>
</dbReference>
<dbReference type="InterPro" id="IPR020084">
    <property type="entry name" value="NUDIX_hydrolase_CS"/>
</dbReference>
<dbReference type="InterPro" id="IPR000086">
    <property type="entry name" value="NUDIX_hydrolase_dom"/>
</dbReference>
<protein>
    <recommendedName>
        <fullName evidence="5">Nudix hydrolase domain-containing protein</fullName>
    </recommendedName>
</protein>
<evidence type="ECO:0000313" key="6">
    <source>
        <dbReference type="EMBL" id="GEK16364.1"/>
    </source>
</evidence>
<dbReference type="InterPro" id="IPR020476">
    <property type="entry name" value="Nudix_hydrolase"/>
</dbReference>
<comment type="caution">
    <text evidence="6">The sequence shown here is derived from an EMBL/GenBank/DDBJ whole genome shotgun (WGS) entry which is preliminary data.</text>
</comment>
<name>A0A510UNZ0_9CELL</name>
<accession>A0A510UNZ0</accession>
<comment type="cofactor">
    <cofactor evidence="1">
        <name>Mg(2+)</name>
        <dbReference type="ChEBI" id="CHEBI:18420"/>
    </cofactor>
</comment>
<evidence type="ECO:0000256" key="1">
    <source>
        <dbReference type="ARBA" id="ARBA00001946"/>
    </source>
</evidence>
<keyword evidence="7" id="KW-1185">Reference proteome</keyword>
<gene>
    <name evidence="6" type="ORF">CPE01_00970</name>
</gene>
<dbReference type="PRINTS" id="PR00502">
    <property type="entry name" value="NUDIXFAMILY"/>
</dbReference>
<proteinExistence type="inferred from homology"/>
<evidence type="ECO:0000256" key="4">
    <source>
        <dbReference type="RuleBase" id="RU003476"/>
    </source>
</evidence>
<dbReference type="SUPFAM" id="SSF55811">
    <property type="entry name" value="Nudix"/>
    <property type="match status" value="1"/>
</dbReference>
<dbReference type="PANTHER" id="PTHR43046">
    <property type="entry name" value="GDP-MANNOSE MANNOSYL HYDROLASE"/>
    <property type="match status" value="1"/>
</dbReference>
<evidence type="ECO:0000256" key="3">
    <source>
        <dbReference type="ARBA" id="ARBA00022801"/>
    </source>
</evidence>
<evidence type="ECO:0000256" key="2">
    <source>
        <dbReference type="ARBA" id="ARBA00005582"/>
    </source>
</evidence>
<organism evidence="6 7">
    <name type="scientific">Cellulomonas persica</name>
    <dbReference type="NCBI Taxonomy" id="76861"/>
    <lineage>
        <taxon>Bacteria</taxon>
        <taxon>Bacillati</taxon>
        <taxon>Actinomycetota</taxon>
        <taxon>Actinomycetes</taxon>
        <taxon>Micrococcales</taxon>
        <taxon>Cellulomonadaceae</taxon>
        <taxon>Cellulomonas</taxon>
    </lineage>
</organism>
<dbReference type="Gene3D" id="3.90.79.10">
    <property type="entry name" value="Nucleoside Triphosphate Pyrophosphohydrolase"/>
    <property type="match status" value="1"/>
</dbReference>
<dbReference type="CDD" id="cd02883">
    <property type="entry name" value="NUDIX_Hydrolase"/>
    <property type="match status" value="1"/>
</dbReference>
<reference evidence="6 7" key="1">
    <citation type="submission" date="2019-07" db="EMBL/GenBank/DDBJ databases">
        <title>Whole genome shotgun sequence of Cellulomonas persica NBRC 101101.</title>
        <authorList>
            <person name="Hosoyama A."/>
            <person name="Uohara A."/>
            <person name="Ohji S."/>
            <person name="Ichikawa N."/>
        </authorList>
    </citation>
    <scope>NUCLEOTIDE SEQUENCE [LARGE SCALE GENOMIC DNA]</scope>
    <source>
        <strain evidence="6 7">NBRC 101101</strain>
    </source>
</reference>
<dbReference type="AlphaFoldDB" id="A0A510UNZ0"/>